<accession>A0A1G8X0T7</accession>
<protein>
    <submittedName>
        <fullName evidence="1">Uncharacterized protein</fullName>
    </submittedName>
</protein>
<proteinExistence type="predicted"/>
<gene>
    <name evidence="1" type="ORF">SAMN05421874_103357</name>
</gene>
<organism evidence="1 2">
    <name type="scientific">Nonomuraea maritima</name>
    <dbReference type="NCBI Taxonomy" id="683260"/>
    <lineage>
        <taxon>Bacteria</taxon>
        <taxon>Bacillati</taxon>
        <taxon>Actinomycetota</taxon>
        <taxon>Actinomycetes</taxon>
        <taxon>Streptosporangiales</taxon>
        <taxon>Streptosporangiaceae</taxon>
        <taxon>Nonomuraea</taxon>
    </lineage>
</organism>
<dbReference type="OrthoDB" id="4307068at2"/>
<dbReference type="RefSeq" id="WP_143021988.1">
    <property type="nucleotide sequence ID" value="NZ_FNFB01000003.1"/>
</dbReference>
<reference evidence="1 2" key="1">
    <citation type="submission" date="2016-10" db="EMBL/GenBank/DDBJ databases">
        <authorList>
            <person name="de Groot N.N."/>
        </authorList>
    </citation>
    <scope>NUCLEOTIDE SEQUENCE [LARGE SCALE GENOMIC DNA]</scope>
    <source>
        <strain evidence="1 2">CGMCC 4.5681</strain>
    </source>
</reference>
<dbReference type="STRING" id="683260.SAMN05421874_103357"/>
<name>A0A1G8X0T7_9ACTN</name>
<evidence type="ECO:0000313" key="1">
    <source>
        <dbReference type="EMBL" id="SDJ83926.1"/>
    </source>
</evidence>
<evidence type="ECO:0000313" key="2">
    <source>
        <dbReference type="Proteomes" id="UP000198683"/>
    </source>
</evidence>
<dbReference type="Proteomes" id="UP000198683">
    <property type="component" value="Unassembled WGS sequence"/>
</dbReference>
<sequence length="294" mass="32425">MLRLLAMLLTVTVLAGGDHLLLGRLTLHDHAIRAVWTWRTSGAAEIWRAGFVPTEGLNKIPRDVRKRISRDEEFGFAVAGPLPATPHRAQIRWDDGSTLRVPVISARQALIALSPYEQEASAQDDRAYKLTAATFTTTRLRTLRGMATVPAWRMRFSNLPGPIVRVAVDRRTLGTVEDAIGDHLPADISGFEVLDQRTLQVTYEYGICSRRRPPTVHPRAEEWSDVVVLGVEVQEQHPRGGMCAGVGASGTGVVRLEKPLGDRVVLDARSRLPVCLHWEAPCAAVRQDTATPSR</sequence>
<keyword evidence="2" id="KW-1185">Reference proteome</keyword>
<dbReference type="EMBL" id="FNFB01000003">
    <property type="protein sequence ID" value="SDJ83926.1"/>
    <property type="molecule type" value="Genomic_DNA"/>
</dbReference>
<dbReference type="AlphaFoldDB" id="A0A1G8X0T7"/>